<accession>A0A2T0TJS5</accession>
<evidence type="ECO:0000313" key="2">
    <source>
        <dbReference type="EMBL" id="PRY45972.1"/>
    </source>
</evidence>
<protein>
    <submittedName>
        <fullName evidence="2">Uncharacterized protein</fullName>
    </submittedName>
</protein>
<dbReference type="SUPFAM" id="SSF46785">
    <property type="entry name" value="Winged helix' DNA-binding domain"/>
    <property type="match status" value="1"/>
</dbReference>
<dbReference type="InterPro" id="IPR036390">
    <property type="entry name" value="WH_DNA-bd_sf"/>
</dbReference>
<feature type="region of interest" description="Disordered" evidence="1">
    <location>
        <begin position="88"/>
        <end position="108"/>
    </location>
</feature>
<dbReference type="EMBL" id="PVTF01000001">
    <property type="protein sequence ID" value="PRY45972.1"/>
    <property type="molecule type" value="Genomic_DNA"/>
</dbReference>
<reference evidence="2 3" key="1">
    <citation type="submission" date="2018-03" db="EMBL/GenBank/DDBJ databases">
        <title>Genomic Encyclopedia of Archaeal and Bacterial Type Strains, Phase II (KMG-II): from individual species to whole genera.</title>
        <authorList>
            <person name="Goeker M."/>
        </authorList>
    </citation>
    <scope>NUCLEOTIDE SEQUENCE [LARGE SCALE GENOMIC DNA]</scope>
    <source>
        <strain evidence="2 3">DSM 44720</strain>
    </source>
</reference>
<evidence type="ECO:0000256" key="1">
    <source>
        <dbReference type="SAM" id="MobiDB-lite"/>
    </source>
</evidence>
<name>A0A2T0TJS5_9PSEU</name>
<gene>
    <name evidence="2" type="ORF">CLV43_101236</name>
</gene>
<sequence>MTFYSGNDMHRAALQPPPDDFDDMFDSLLEQSSLGTPNSLAVQAMTQEEIAESMQNQVEARDLGGGGLEADSDVDDILLDLVRSTALPNESEAPGGKPADDGVPVNPPSRPVFVSSGLGDGRTRAAMLMYLAGTEVFAYVRRDVARSILDIAFRSACGHTTILVLLASSAAGRSGIADEVADHLRCSDVIDGMDWGHLPLTRDHVGERPAAELCSLLDQENEVVQSGTSWGHRLASRARGCAHRPVRWWRRDQAGLPPVVKRDTLDDLVEVIEQFVRRWSTGRSAPADPSTGQPARTTSSISALSGALLGLLHEGPKNHTLLVASGRLRLGLPDLTRAGVCQELHVLSRSGLIHPTGRIYASPLKTRYQLTDCGKDTFQRWLLDKPDCDRGDVVLRLLHTTSFTSEQCARLIAMSTAVEMDTDQADVITRWVSRNVEGRLVPRKAGHVVLMNLIRSGRR</sequence>
<dbReference type="AlphaFoldDB" id="A0A2T0TJS5"/>
<dbReference type="Proteomes" id="UP000239494">
    <property type="component" value="Unassembled WGS sequence"/>
</dbReference>
<evidence type="ECO:0000313" key="3">
    <source>
        <dbReference type="Proteomes" id="UP000239494"/>
    </source>
</evidence>
<proteinExistence type="predicted"/>
<feature type="region of interest" description="Disordered" evidence="1">
    <location>
        <begin position="1"/>
        <end position="21"/>
    </location>
</feature>
<dbReference type="OrthoDB" id="3690192at2"/>
<keyword evidence="3" id="KW-1185">Reference proteome</keyword>
<comment type="caution">
    <text evidence="2">The sequence shown here is derived from an EMBL/GenBank/DDBJ whole genome shotgun (WGS) entry which is preliminary data.</text>
</comment>
<dbReference type="RefSeq" id="WP_106185075.1">
    <property type="nucleotide sequence ID" value="NZ_PVTF01000001.1"/>
</dbReference>
<organism evidence="2 3">
    <name type="scientific">Umezawaea tangerina</name>
    <dbReference type="NCBI Taxonomy" id="84725"/>
    <lineage>
        <taxon>Bacteria</taxon>
        <taxon>Bacillati</taxon>
        <taxon>Actinomycetota</taxon>
        <taxon>Actinomycetes</taxon>
        <taxon>Pseudonocardiales</taxon>
        <taxon>Pseudonocardiaceae</taxon>
        <taxon>Umezawaea</taxon>
    </lineage>
</organism>